<accession>S5T707</accession>
<keyword evidence="2" id="KW-0564">Palmitate</keyword>
<dbReference type="KEGG" id="cza:CYCME_0976"/>
<keyword evidence="2" id="KW-0812">Transmembrane</keyword>
<dbReference type="SUPFAM" id="SSF56954">
    <property type="entry name" value="Outer membrane efflux proteins (OEP)"/>
    <property type="match status" value="1"/>
</dbReference>
<sequence length="464" mass="50983">MGVFYMNKVIQSLSLFAVSLVLNACANLGNKQLSESALNTTGQMVTWQAQDATAEDVSQLTDLVDIQAIPNLTNFIQEALNNNANLQQTLMTLRTAQVAIDVAEADQNVNLSAGSSASKAKNENSGYSNNLNISWELDLWQKISNGVSAANFQAASAEAAYQSARDSLVANVLREYINILSQQQFLNIERARLTVFENNETVILNRYRTGLGSLDDLDTARTSSATIQATLAQYEYNLATARRTLAVLLGRQDQSLTELDQSFSFPDVLLPLANLPKQNLSRRPDLQAAYYTLKASEFEVDVAYKALLPSINLSAALSDSASSATDALFTNPLWSLLGQMTAPLFQGGALRAQVEIEKLASVNAWWLYQESLLNAVQETQNALDNERALTDRKKYTSMAIDNAERSVKTIEGQYRQGLANILDLVSVYNSRFDLQSQLIQLQASQLQNRINLGLALGLGVPYEK</sequence>
<comment type="subcellular location">
    <subcellularLocation>
        <location evidence="2">Cell outer membrane</location>
        <topology evidence="2">Lipid-anchor</topology>
    </subcellularLocation>
</comment>
<keyword evidence="2" id="KW-0732">Signal</keyword>
<comment type="similarity">
    <text evidence="1 2">Belongs to the outer membrane factor (OMF) (TC 1.B.17) family.</text>
</comment>
<protein>
    <submittedName>
        <fullName evidence="3">RND efflux system outer membrane lipoprotein</fullName>
    </submittedName>
</protein>
<proteinExistence type="inferred from homology"/>
<feature type="signal peptide" evidence="2">
    <location>
        <begin position="1"/>
        <end position="26"/>
    </location>
</feature>
<reference evidence="3 4" key="1">
    <citation type="submission" date="2013-05" db="EMBL/GenBank/DDBJ databases">
        <title>Between feast and famine: a lifestyle of most important marine PAH-degrading bacterium Cycloclasticus sp. 7ME.</title>
        <authorList>
            <person name="Yakimov M.M."/>
            <person name="Messina E."/>
            <person name="Genovese M."/>
            <person name="Denaro R."/>
            <person name="Crisafi F."/>
            <person name="Russo D."/>
            <person name="Cappello S."/>
            <person name="Santisi S."/>
            <person name="Smedile F."/>
            <person name="Golyshina O.V."/>
            <person name="Tran H."/>
            <person name="Pieper D.H."/>
            <person name="Golyshin P.N."/>
            <person name="Giuliano L."/>
        </authorList>
    </citation>
    <scope>NUCLEOTIDE SEQUENCE [LARGE SCALE GENOMIC DNA]</scope>
    <source>
        <strain evidence="3 4">78-ME</strain>
    </source>
</reference>
<dbReference type="PATRIC" id="fig|1198232.3.peg.976"/>
<evidence type="ECO:0000256" key="1">
    <source>
        <dbReference type="ARBA" id="ARBA00007613"/>
    </source>
</evidence>
<organism evidence="3 4">
    <name type="scientific">Cycloclasticus zancles 78-ME</name>
    <dbReference type="NCBI Taxonomy" id="1198232"/>
    <lineage>
        <taxon>Bacteria</taxon>
        <taxon>Pseudomonadati</taxon>
        <taxon>Pseudomonadota</taxon>
        <taxon>Gammaproteobacteria</taxon>
        <taxon>Thiotrichales</taxon>
        <taxon>Piscirickettsiaceae</taxon>
        <taxon>Cycloclasticus</taxon>
    </lineage>
</organism>
<dbReference type="PANTHER" id="PTHR30203:SF29">
    <property type="entry name" value="PROTEIN CYAE"/>
    <property type="match status" value="1"/>
</dbReference>
<dbReference type="Proteomes" id="UP000015380">
    <property type="component" value="Chromosome"/>
</dbReference>
<keyword evidence="2" id="KW-0472">Membrane</keyword>
<dbReference type="GO" id="GO:0009279">
    <property type="term" value="C:cell outer membrane"/>
    <property type="evidence" value="ECO:0007669"/>
    <property type="project" value="UniProtKB-SubCell"/>
</dbReference>
<gene>
    <name evidence="3" type="ORF">CYCME_0976</name>
</gene>
<feature type="chain" id="PRO_5001443328" evidence="2">
    <location>
        <begin position="27"/>
        <end position="464"/>
    </location>
</feature>
<dbReference type="Gene3D" id="1.20.1600.10">
    <property type="entry name" value="Outer membrane efflux proteins (OEP)"/>
    <property type="match status" value="1"/>
</dbReference>
<dbReference type="EMBL" id="CP005996">
    <property type="protein sequence ID" value="AGS39309.1"/>
    <property type="molecule type" value="Genomic_DNA"/>
</dbReference>
<dbReference type="eggNOG" id="COG1538">
    <property type="taxonomic scope" value="Bacteria"/>
</dbReference>
<evidence type="ECO:0000313" key="3">
    <source>
        <dbReference type="EMBL" id="AGS39309.1"/>
    </source>
</evidence>
<dbReference type="PANTHER" id="PTHR30203">
    <property type="entry name" value="OUTER MEMBRANE CATION EFFLUX PROTEIN"/>
    <property type="match status" value="1"/>
</dbReference>
<evidence type="ECO:0000313" key="4">
    <source>
        <dbReference type="Proteomes" id="UP000015380"/>
    </source>
</evidence>
<dbReference type="InterPro" id="IPR003423">
    <property type="entry name" value="OMP_efflux"/>
</dbReference>
<keyword evidence="4" id="KW-1185">Reference proteome</keyword>
<dbReference type="NCBIfam" id="TIGR01845">
    <property type="entry name" value="outer_NodT"/>
    <property type="match status" value="1"/>
</dbReference>
<keyword evidence="2" id="KW-1134">Transmembrane beta strand</keyword>
<name>S5T707_9GAMM</name>
<dbReference type="HOGENOM" id="CLU_012817_13_1_6"/>
<keyword evidence="2 3" id="KW-0449">Lipoprotein</keyword>
<dbReference type="InterPro" id="IPR010131">
    <property type="entry name" value="MdtP/NodT-like"/>
</dbReference>
<evidence type="ECO:0000256" key="2">
    <source>
        <dbReference type="RuleBase" id="RU362097"/>
    </source>
</evidence>
<reference evidence="4" key="2">
    <citation type="journal article" date="2016" name="Environ. Microbiol. Rep.">
        <title>Analysis of defence systems and a conjugative IncP-1 plasmid in the marine polyaromatic hydrocarbons-degrading bacterium Cycloclasticus sp. 78-ME.</title>
        <authorList>
            <person name="Yakimov M.M."/>
            <person name="Crisafi F."/>
            <person name="Messina E."/>
            <person name="Smedile F."/>
            <person name="Lopatina A."/>
            <person name="Denaro R."/>
            <person name="Pieper D.H."/>
            <person name="Golyshin P.N."/>
            <person name="Giuliano L."/>
        </authorList>
    </citation>
    <scope>NUCLEOTIDE SEQUENCE [LARGE SCALE GENOMIC DNA]</scope>
    <source>
        <strain evidence="4">78-ME</strain>
    </source>
</reference>
<dbReference type="AlphaFoldDB" id="S5T707"/>
<dbReference type="Gene3D" id="2.20.200.10">
    <property type="entry name" value="Outer membrane efflux proteins (OEP)"/>
    <property type="match status" value="1"/>
</dbReference>
<dbReference type="GO" id="GO:0015562">
    <property type="term" value="F:efflux transmembrane transporter activity"/>
    <property type="evidence" value="ECO:0007669"/>
    <property type="project" value="InterPro"/>
</dbReference>
<dbReference type="Pfam" id="PF02321">
    <property type="entry name" value="OEP"/>
    <property type="match status" value="2"/>
</dbReference>